<feature type="coiled-coil region" evidence="1">
    <location>
        <begin position="7"/>
        <end position="34"/>
    </location>
</feature>
<feature type="domain" description="Mitochondria-eating protein C-terminal" evidence="2">
    <location>
        <begin position="79"/>
        <end position="286"/>
    </location>
</feature>
<name>A0AAE0VY79_9BIVA</name>
<comment type="caution">
    <text evidence="3">The sequence shown here is derived from an EMBL/GenBank/DDBJ whole genome shotgun (WGS) entry which is preliminary data.</text>
</comment>
<protein>
    <recommendedName>
        <fullName evidence="2">Mitochondria-eating protein C-terminal domain-containing protein</fullName>
    </recommendedName>
</protein>
<keyword evidence="1" id="KW-0175">Coiled coil</keyword>
<dbReference type="InterPro" id="IPR031981">
    <property type="entry name" value="MIEAP_C"/>
</dbReference>
<keyword evidence="4" id="KW-1185">Reference proteome</keyword>
<reference evidence="3" key="1">
    <citation type="journal article" date="2021" name="Genome Biol. Evol.">
        <title>A High-Quality Reference Genome for a Parasitic Bivalve with Doubly Uniparental Inheritance (Bivalvia: Unionida).</title>
        <authorList>
            <person name="Smith C.H."/>
        </authorList>
    </citation>
    <scope>NUCLEOTIDE SEQUENCE</scope>
    <source>
        <strain evidence="3">CHS0354</strain>
    </source>
</reference>
<evidence type="ECO:0000256" key="1">
    <source>
        <dbReference type="SAM" id="Coils"/>
    </source>
</evidence>
<reference evidence="3" key="2">
    <citation type="journal article" date="2021" name="Genome Biol. Evol.">
        <title>Developing a high-quality reference genome for a parasitic bivalve with doubly uniparental inheritance (Bivalvia: Unionida).</title>
        <authorList>
            <person name="Smith C.H."/>
        </authorList>
    </citation>
    <scope>NUCLEOTIDE SEQUENCE</scope>
    <source>
        <strain evidence="3">CHS0354</strain>
        <tissue evidence="3">Mantle</tissue>
    </source>
</reference>
<dbReference type="Proteomes" id="UP001195483">
    <property type="component" value="Unassembled WGS sequence"/>
</dbReference>
<evidence type="ECO:0000259" key="2">
    <source>
        <dbReference type="Pfam" id="PF16026"/>
    </source>
</evidence>
<sequence length="309" mass="35672">MLIKSECEQHCKETDALKGKLKQCEDELNYLKEEKFDNVKTIIGLRKEKEELLNRLSKIASDRLKHDNTDIADLSDAIRPTKLAEKMSELYDNQWTSAFDEWKTNGAVDEDAIDMLLKILMETNQVSKEMTLNHYQKLKEACTCFEYSPSEDTDDKDKGKKITKGKISIEMQQDIKSIWRESSKKVLKKVSPIIGKKVAEKFEKFPLLQMRETKLYMNECVDLCWMMNLHQKPMHLDISVQDRDGYKSFDTEKFRPYTKTGQHVDFVVWPALYLFDGGSLLQKGVAQGLKVEKGTSAQSAQEHSSTPHS</sequence>
<dbReference type="AlphaFoldDB" id="A0AAE0VY79"/>
<organism evidence="3 4">
    <name type="scientific">Potamilus streckersoni</name>
    <dbReference type="NCBI Taxonomy" id="2493646"/>
    <lineage>
        <taxon>Eukaryota</taxon>
        <taxon>Metazoa</taxon>
        <taxon>Spiralia</taxon>
        <taxon>Lophotrochozoa</taxon>
        <taxon>Mollusca</taxon>
        <taxon>Bivalvia</taxon>
        <taxon>Autobranchia</taxon>
        <taxon>Heteroconchia</taxon>
        <taxon>Palaeoheterodonta</taxon>
        <taxon>Unionida</taxon>
        <taxon>Unionoidea</taxon>
        <taxon>Unionidae</taxon>
        <taxon>Ambleminae</taxon>
        <taxon>Lampsilini</taxon>
        <taxon>Potamilus</taxon>
    </lineage>
</organism>
<accession>A0AAE0VY79</accession>
<reference evidence="3" key="3">
    <citation type="submission" date="2023-05" db="EMBL/GenBank/DDBJ databases">
        <authorList>
            <person name="Smith C.H."/>
        </authorList>
    </citation>
    <scope>NUCLEOTIDE SEQUENCE</scope>
    <source>
        <strain evidence="3">CHS0354</strain>
        <tissue evidence="3">Mantle</tissue>
    </source>
</reference>
<dbReference type="EMBL" id="JAEAOA010001835">
    <property type="protein sequence ID" value="KAK3594511.1"/>
    <property type="molecule type" value="Genomic_DNA"/>
</dbReference>
<dbReference type="Pfam" id="PF16026">
    <property type="entry name" value="MIEAP"/>
    <property type="match status" value="1"/>
</dbReference>
<evidence type="ECO:0000313" key="3">
    <source>
        <dbReference type="EMBL" id="KAK3594511.1"/>
    </source>
</evidence>
<proteinExistence type="predicted"/>
<gene>
    <name evidence="3" type="ORF">CHS0354_030857</name>
</gene>
<evidence type="ECO:0000313" key="4">
    <source>
        <dbReference type="Proteomes" id="UP001195483"/>
    </source>
</evidence>